<evidence type="ECO:0000313" key="1">
    <source>
        <dbReference type="EMBL" id="SEI16497.1"/>
    </source>
</evidence>
<accession>A0A1H6NYU2</accession>
<reference evidence="1 2" key="1">
    <citation type="submission" date="2016-10" db="EMBL/GenBank/DDBJ databases">
        <authorList>
            <person name="de Groot N.N."/>
        </authorList>
    </citation>
    <scope>NUCLEOTIDE SEQUENCE [LARGE SCALE GENOMIC DNA]</scope>
    <source>
        <strain evidence="1 2">LMG 2158</strain>
    </source>
</reference>
<dbReference type="AlphaFoldDB" id="A0A1H6NYU2"/>
<dbReference type="EMBL" id="LT629972">
    <property type="protein sequence ID" value="SEI16497.1"/>
    <property type="molecule type" value="Genomic_DNA"/>
</dbReference>
<gene>
    <name evidence="1" type="ORF">SAMN05216581_3182</name>
</gene>
<evidence type="ECO:0000313" key="2">
    <source>
        <dbReference type="Proteomes" id="UP000182272"/>
    </source>
</evidence>
<dbReference type="OrthoDB" id="7028965at2"/>
<dbReference type="Proteomes" id="UP000182272">
    <property type="component" value="Chromosome I"/>
</dbReference>
<sequence length="316" mass="36617">MQETQRQEAQDKHDNVIFRQLEAQTFEQYLKHREVFFDRLESLEATFNNTVRFTNKDALYQSIFPQNCPTNCSYNIDFSSDQGKVSGLTELHEHLLELRGLLRSRPPQDGQGYLIINMMWRIRQQLHIAYLPDAVDGDIMLGSTNLGINLYALKESLEVIVLTVNSILFYSGNKEVEPFDGALKDLVLRRTMIAETLGWRFSQNSYRVRKNVPGLVELERFYGEILRLRPSFRSASFEKICTSLDQLFGSKDEVGKLSEYSFFNSVIKGSIRAPMNELFSELEGEEEQQRLLQVCFQSLDRVWSVAYRAHEAKKQG</sequence>
<name>A0A1H6NYU2_9PSED</name>
<protein>
    <submittedName>
        <fullName evidence="1">Uncharacterized protein</fullName>
    </submittedName>
</protein>
<proteinExistence type="predicted"/>
<organism evidence="1 2">
    <name type="scientific">Pseudomonas asplenii</name>
    <dbReference type="NCBI Taxonomy" id="53407"/>
    <lineage>
        <taxon>Bacteria</taxon>
        <taxon>Pseudomonadati</taxon>
        <taxon>Pseudomonadota</taxon>
        <taxon>Gammaproteobacteria</taxon>
        <taxon>Pseudomonadales</taxon>
        <taxon>Pseudomonadaceae</taxon>
        <taxon>Pseudomonas</taxon>
    </lineage>
</organism>
<dbReference type="RefSeq" id="WP_019362880.1">
    <property type="nucleotide sequence ID" value="NZ_LT629972.1"/>
</dbReference>